<reference evidence="1" key="1">
    <citation type="submission" date="2015-04" db="EMBL/GenBank/DDBJ databases">
        <title>The genome sequence of the plant pathogenic Rhizarian Plasmodiophora brassicae reveals insights in its biotrophic life cycle and the origin of chitin synthesis.</title>
        <authorList>
            <person name="Schwelm A."/>
            <person name="Fogelqvist J."/>
            <person name="Knaust A."/>
            <person name="Julke S."/>
            <person name="Lilja T."/>
            <person name="Dhandapani V."/>
            <person name="Bonilla-Rosso G."/>
            <person name="Karlsson M."/>
            <person name="Shevchenko A."/>
            <person name="Choi S.R."/>
            <person name="Kim H.G."/>
            <person name="Park J.Y."/>
            <person name="Lim Y.P."/>
            <person name="Ludwig-Muller J."/>
            <person name="Dixelius C."/>
        </authorList>
    </citation>
    <scope>NUCLEOTIDE SEQUENCE</scope>
    <source>
        <tissue evidence="1">Potato root galls</tissue>
    </source>
</reference>
<sequence>MDCDSTCIGGIFHYCPRANEDITHIILLVSKAIVKPLCLAEFYLYVGAFWRPSTSDRNFSDNSMDYQWRPCFISEGDKQYPNLSWDRIAFVFPRFAIFNQEHTP</sequence>
<evidence type="ECO:0000313" key="1">
    <source>
        <dbReference type="EMBL" id="CRZ03351.1"/>
    </source>
</evidence>
<dbReference type="EMBL" id="HACM01002913">
    <property type="protein sequence ID" value="CRZ03355.1"/>
    <property type="molecule type" value="Transcribed_RNA"/>
</dbReference>
<name>A0A0H5QPP4_9EUKA</name>
<dbReference type="EMBL" id="HACM01002909">
    <property type="protein sequence ID" value="CRZ03351.1"/>
    <property type="molecule type" value="Transcribed_RNA"/>
</dbReference>
<proteinExistence type="predicted"/>
<accession>A0A0H5QPP4</accession>
<dbReference type="AlphaFoldDB" id="A0A0H5QPP4"/>
<protein>
    <submittedName>
        <fullName evidence="1">Uncharacterized protein</fullName>
    </submittedName>
</protein>
<organism evidence="1">
    <name type="scientific">Spongospora subterranea</name>
    <dbReference type="NCBI Taxonomy" id="70186"/>
    <lineage>
        <taxon>Eukaryota</taxon>
        <taxon>Sar</taxon>
        <taxon>Rhizaria</taxon>
        <taxon>Endomyxa</taxon>
        <taxon>Phytomyxea</taxon>
        <taxon>Plasmodiophorida</taxon>
        <taxon>Plasmodiophoridae</taxon>
        <taxon>Spongospora</taxon>
    </lineage>
</organism>